<proteinExistence type="predicted"/>
<sequence length="38" mass="4082">MANGVDGKNVGGRISMRGLVSMWTQKPGNFEARRTAST</sequence>
<keyword evidence="2" id="KW-1185">Reference proteome</keyword>
<organism evidence="1 2">
    <name type="scientific">Stegodyphus mimosarum</name>
    <name type="common">African social velvet spider</name>
    <dbReference type="NCBI Taxonomy" id="407821"/>
    <lineage>
        <taxon>Eukaryota</taxon>
        <taxon>Metazoa</taxon>
        <taxon>Ecdysozoa</taxon>
        <taxon>Arthropoda</taxon>
        <taxon>Chelicerata</taxon>
        <taxon>Arachnida</taxon>
        <taxon>Araneae</taxon>
        <taxon>Araneomorphae</taxon>
        <taxon>Entelegynae</taxon>
        <taxon>Eresoidea</taxon>
        <taxon>Eresidae</taxon>
        <taxon>Stegodyphus</taxon>
    </lineage>
</organism>
<feature type="non-terminal residue" evidence="1">
    <location>
        <position position="38"/>
    </location>
</feature>
<dbReference type="AlphaFoldDB" id="A0A087U4X9"/>
<protein>
    <submittedName>
        <fullName evidence="1">Uncharacterized protein</fullName>
    </submittedName>
</protein>
<evidence type="ECO:0000313" key="1">
    <source>
        <dbReference type="EMBL" id="KFM72418.1"/>
    </source>
</evidence>
<gene>
    <name evidence="1" type="ORF">X975_04544</name>
</gene>
<name>A0A087U4X9_STEMI</name>
<reference evidence="1 2" key="1">
    <citation type="submission" date="2013-11" db="EMBL/GenBank/DDBJ databases">
        <title>Genome sequencing of Stegodyphus mimosarum.</title>
        <authorList>
            <person name="Bechsgaard J."/>
        </authorList>
    </citation>
    <scope>NUCLEOTIDE SEQUENCE [LARGE SCALE GENOMIC DNA]</scope>
</reference>
<dbReference type="EMBL" id="KK118190">
    <property type="protein sequence ID" value="KFM72418.1"/>
    <property type="molecule type" value="Genomic_DNA"/>
</dbReference>
<dbReference type="Proteomes" id="UP000054359">
    <property type="component" value="Unassembled WGS sequence"/>
</dbReference>
<accession>A0A087U4X9</accession>
<evidence type="ECO:0000313" key="2">
    <source>
        <dbReference type="Proteomes" id="UP000054359"/>
    </source>
</evidence>